<gene>
    <name evidence="2" type="ORF">GCM10022377_26810</name>
</gene>
<proteinExistence type="predicted"/>
<keyword evidence="3" id="KW-1185">Reference proteome</keyword>
<evidence type="ECO:0000313" key="3">
    <source>
        <dbReference type="Proteomes" id="UP001501536"/>
    </source>
</evidence>
<comment type="caution">
    <text evidence="2">The sequence shown here is derived from an EMBL/GenBank/DDBJ whole genome shotgun (WGS) entry which is preliminary data.</text>
</comment>
<keyword evidence="1" id="KW-0812">Transmembrane</keyword>
<accession>A0ABP7E4D3</accession>
<evidence type="ECO:0000256" key="1">
    <source>
        <dbReference type="SAM" id="Phobius"/>
    </source>
</evidence>
<keyword evidence="1" id="KW-0472">Membrane</keyword>
<dbReference type="EMBL" id="BAABCJ010000007">
    <property type="protein sequence ID" value="GAA3711989.1"/>
    <property type="molecule type" value="Genomic_DNA"/>
</dbReference>
<dbReference type="RefSeq" id="WP_344885723.1">
    <property type="nucleotide sequence ID" value="NZ_BAABCJ010000007.1"/>
</dbReference>
<dbReference type="Proteomes" id="UP001501536">
    <property type="component" value="Unassembled WGS sequence"/>
</dbReference>
<organism evidence="2 3">
    <name type="scientific">Zhihengliuella alba</name>
    <dbReference type="NCBI Taxonomy" id="547018"/>
    <lineage>
        <taxon>Bacteria</taxon>
        <taxon>Bacillati</taxon>
        <taxon>Actinomycetota</taxon>
        <taxon>Actinomycetes</taxon>
        <taxon>Micrococcales</taxon>
        <taxon>Micrococcaceae</taxon>
        <taxon>Zhihengliuella</taxon>
    </lineage>
</organism>
<sequence length="147" mass="15762">MDRVEQTTSLPAAEVFDRLLRILVAATGAGVIYGVLARGSVGGCQLVAPAAPSAPGCMQLTMEPSGWIYLVMALVAIVLISSALRFAANEAAAVRSLRITAIVVSAIPLVALVVAHVFFRFVPFEDWQYGEDFTYFVPFVAIEQELT</sequence>
<reference evidence="3" key="1">
    <citation type="journal article" date="2019" name="Int. J. Syst. Evol. Microbiol.">
        <title>The Global Catalogue of Microorganisms (GCM) 10K type strain sequencing project: providing services to taxonomists for standard genome sequencing and annotation.</title>
        <authorList>
            <consortium name="The Broad Institute Genomics Platform"/>
            <consortium name="The Broad Institute Genome Sequencing Center for Infectious Disease"/>
            <person name="Wu L."/>
            <person name="Ma J."/>
        </authorList>
    </citation>
    <scope>NUCLEOTIDE SEQUENCE [LARGE SCALE GENOMIC DNA]</scope>
    <source>
        <strain evidence="3">JCM 16961</strain>
    </source>
</reference>
<protein>
    <submittedName>
        <fullName evidence="2">Uncharacterized protein</fullName>
    </submittedName>
</protein>
<feature type="transmembrane region" description="Helical" evidence="1">
    <location>
        <begin position="99"/>
        <end position="119"/>
    </location>
</feature>
<keyword evidence="1" id="KW-1133">Transmembrane helix</keyword>
<evidence type="ECO:0000313" key="2">
    <source>
        <dbReference type="EMBL" id="GAA3711989.1"/>
    </source>
</evidence>
<name>A0ABP7E4D3_9MICC</name>
<feature type="transmembrane region" description="Helical" evidence="1">
    <location>
        <begin position="67"/>
        <end position="87"/>
    </location>
</feature>